<evidence type="ECO:0000256" key="4">
    <source>
        <dbReference type="RuleBase" id="RU003557"/>
    </source>
</evidence>
<dbReference type="InterPro" id="IPR020617">
    <property type="entry name" value="Thiolase_C"/>
</dbReference>
<feature type="domain" description="Thiolase N-terminal" evidence="5">
    <location>
        <begin position="4"/>
        <end position="269"/>
    </location>
</feature>
<dbReference type="EMBL" id="BRYB01006650">
    <property type="protein sequence ID" value="GMI54224.1"/>
    <property type="molecule type" value="Genomic_DNA"/>
</dbReference>
<evidence type="ECO:0008006" key="9">
    <source>
        <dbReference type="Google" id="ProtNLM"/>
    </source>
</evidence>
<evidence type="ECO:0000259" key="5">
    <source>
        <dbReference type="Pfam" id="PF00108"/>
    </source>
</evidence>
<dbReference type="InterPro" id="IPR020610">
    <property type="entry name" value="Thiolase_AS"/>
</dbReference>
<dbReference type="InterPro" id="IPR002155">
    <property type="entry name" value="Thiolase"/>
</dbReference>
<sequence length="403" mass="41534">MSAYIVAASRTAAGRAKGALRDTHPVTLGSHVVDTLVRSLPSMDPSDVDDVIMGCVSQVGANAGNLGRNVVLGSSTLPISVPGTSVDRQCGSSQQSIHFAAQAVMSGTQDIVIAGGVESMTRVPMFSNFPKGSDGPNNDFISDKFDVKGPFFSQFVGAEMMGAKYGIGRDAMDAFAVRSHQRAAAATAAGHFEREIAGIAGLDRDGNEIFFDKDEGIRADSSVEKLATLQTLVEMGACAAQPGAPEFGAITAGNASQMSDGAAAVMIVNDAGLAKLGSSVTPLARIHSLALAANDPVLMLSAPIPATEKVLARAGLGINDIDLYELNEAFAVVPMAWAQEVGADEDKLNVNGGACALGHPLGATGAKLMTTLVHELVRTEKRYGLLSICEGGGTANATIVERC</sequence>
<dbReference type="PROSITE" id="PS00099">
    <property type="entry name" value="THIOLASE_3"/>
    <property type="match status" value="1"/>
</dbReference>
<name>A0ABQ6NC87_9STRA</name>
<dbReference type="PANTHER" id="PTHR43365">
    <property type="entry name" value="BLR7806 PROTEIN"/>
    <property type="match status" value="1"/>
</dbReference>
<dbReference type="PIRSF" id="PIRSF000429">
    <property type="entry name" value="Ac-CoA_Ac_transf"/>
    <property type="match status" value="1"/>
</dbReference>
<keyword evidence="2 4" id="KW-0808">Transferase</keyword>
<evidence type="ECO:0000256" key="1">
    <source>
        <dbReference type="ARBA" id="ARBA00010982"/>
    </source>
</evidence>
<dbReference type="SUPFAM" id="SSF53901">
    <property type="entry name" value="Thiolase-like"/>
    <property type="match status" value="2"/>
</dbReference>
<evidence type="ECO:0000256" key="2">
    <source>
        <dbReference type="ARBA" id="ARBA00022679"/>
    </source>
</evidence>
<protein>
    <recommendedName>
        <fullName evidence="9">Acetyl-CoA C-acyltransferase</fullName>
    </recommendedName>
</protein>
<dbReference type="Gene3D" id="3.40.47.10">
    <property type="match status" value="2"/>
</dbReference>
<dbReference type="Pfam" id="PF00108">
    <property type="entry name" value="Thiolase_N"/>
    <property type="match status" value="1"/>
</dbReference>
<accession>A0ABQ6NC87</accession>
<evidence type="ECO:0000313" key="8">
    <source>
        <dbReference type="Proteomes" id="UP001165060"/>
    </source>
</evidence>
<evidence type="ECO:0000313" key="7">
    <source>
        <dbReference type="EMBL" id="GMI54224.1"/>
    </source>
</evidence>
<evidence type="ECO:0000259" key="6">
    <source>
        <dbReference type="Pfam" id="PF02803"/>
    </source>
</evidence>
<evidence type="ECO:0000256" key="3">
    <source>
        <dbReference type="ARBA" id="ARBA00023315"/>
    </source>
</evidence>
<dbReference type="Pfam" id="PF02803">
    <property type="entry name" value="Thiolase_C"/>
    <property type="match status" value="1"/>
</dbReference>
<dbReference type="CDD" id="cd00751">
    <property type="entry name" value="thiolase"/>
    <property type="match status" value="1"/>
</dbReference>
<dbReference type="PANTHER" id="PTHR43365:SF1">
    <property type="entry name" value="ACETYL-COA C-ACYLTRANSFERASE"/>
    <property type="match status" value="1"/>
</dbReference>
<feature type="domain" description="Thiolase C-terminal" evidence="6">
    <location>
        <begin position="281"/>
        <end position="402"/>
    </location>
</feature>
<proteinExistence type="inferred from homology"/>
<keyword evidence="8" id="KW-1185">Reference proteome</keyword>
<comment type="caution">
    <text evidence="7">The sequence shown here is derived from an EMBL/GenBank/DDBJ whole genome shotgun (WGS) entry which is preliminary data.</text>
</comment>
<reference evidence="7 8" key="1">
    <citation type="journal article" date="2023" name="Commun. Biol.">
        <title>Genome analysis of Parmales, the sister group of diatoms, reveals the evolutionary specialization of diatoms from phago-mixotrophs to photoautotrophs.</title>
        <authorList>
            <person name="Ban H."/>
            <person name="Sato S."/>
            <person name="Yoshikawa S."/>
            <person name="Yamada K."/>
            <person name="Nakamura Y."/>
            <person name="Ichinomiya M."/>
            <person name="Sato N."/>
            <person name="Blanc-Mathieu R."/>
            <person name="Endo H."/>
            <person name="Kuwata A."/>
            <person name="Ogata H."/>
        </authorList>
    </citation>
    <scope>NUCLEOTIDE SEQUENCE [LARGE SCALE GENOMIC DNA]</scope>
</reference>
<organism evidence="7 8">
    <name type="scientific">Tetraparma gracilis</name>
    <dbReference type="NCBI Taxonomy" id="2962635"/>
    <lineage>
        <taxon>Eukaryota</taxon>
        <taxon>Sar</taxon>
        <taxon>Stramenopiles</taxon>
        <taxon>Ochrophyta</taxon>
        <taxon>Bolidophyceae</taxon>
        <taxon>Parmales</taxon>
        <taxon>Triparmaceae</taxon>
        <taxon>Tetraparma</taxon>
    </lineage>
</organism>
<keyword evidence="3 4" id="KW-0012">Acyltransferase</keyword>
<comment type="similarity">
    <text evidence="1 4">Belongs to the thiolase-like superfamily. Thiolase family.</text>
</comment>
<dbReference type="NCBIfam" id="TIGR01930">
    <property type="entry name" value="AcCoA-C-Actrans"/>
    <property type="match status" value="1"/>
</dbReference>
<gene>
    <name evidence="7" type="ORF">TeGR_g8919</name>
</gene>
<dbReference type="Proteomes" id="UP001165060">
    <property type="component" value="Unassembled WGS sequence"/>
</dbReference>
<dbReference type="InterPro" id="IPR016039">
    <property type="entry name" value="Thiolase-like"/>
</dbReference>
<dbReference type="InterPro" id="IPR020616">
    <property type="entry name" value="Thiolase_N"/>
</dbReference>